<sequence>RDVTPAAFDKYRRNLPPTVRLRAEHVINEIERVHSAVTALRKGDKEKFGALMFAGHSSLRDLYNVSTPELDSLVEIARDLPGCIGARLTGAGFGGSTINLVDGANSEDFIQGLEGGYLRKTGRAAKVYLCKASQGASSINL</sequence>
<dbReference type="AlphaFoldDB" id="X1T3P8"/>
<protein>
    <recommendedName>
        <fullName evidence="8">GHMP kinase C-terminal domain-containing protein</fullName>
    </recommendedName>
</protein>
<dbReference type="GO" id="GO:0046872">
    <property type="term" value="F:metal ion binding"/>
    <property type="evidence" value="ECO:0007669"/>
    <property type="project" value="UniProtKB-KW"/>
</dbReference>
<name>X1T3P8_9ZZZZ</name>
<dbReference type="GO" id="GO:0005829">
    <property type="term" value="C:cytosol"/>
    <property type="evidence" value="ECO:0007669"/>
    <property type="project" value="TreeGrafter"/>
</dbReference>
<keyword evidence="2" id="KW-0479">Metal-binding</keyword>
<dbReference type="PANTHER" id="PTHR10457">
    <property type="entry name" value="MEVALONATE KINASE/GALACTOKINASE"/>
    <property type="match status" value="1"/>
</dbReference>
<evidence type="ECO:0000259" key="8">
    <source>
        <dbReference type="Pfam" id="PF08544"/>
    </source>
</evidence>
<keyword evidence="7" id="KW-0119">Carbohydrate metabolism</keyword>
<dbReference type="FunFam" id="3.30.70.890:FF:000001">
    <property type="entry name" value="Galactokinase"/>
    <property type="match status" value="1"/>
</dbReference>
<dbReference type="InterPro" id="IPR036554">
    <property type="entry name" value="GHMP_kinase_C_sf"/>
</dbReference>
<dbReference type="GO" id="GO:0006012">
    <property type="term" value="P:galactose metabolic process"/>
    <property type="evidence" value="ECO:0007669"/>
    <property type="project" value="TreeGrafter"/>
</dbReference>
<feature type="domain" description="GHMP kinase C-terminal" evidence="8">
    <location>
        <begin position="37"/>
        <end position="108"/>
    </location>
</feature>
<evidence type="ECO:0000256" key="3">
    <source>
        <dbReference type="ARBA" id="ARBA00022741"/>
    </source>
</evidence>
<dbReference type="SUPFAM" id="SSF55060">
    <property type="entry name" value="GHMP Kinase, C-terminal domain"/>
    <property type="match status" value="1"/>
</dbReference>
<dbReference type="GO" id="GO:0004335">
    <property type="term" value="F:galactokinase activity"/>
    <property type="evidence" value="ECO:0007669"/>
    <property type="project" value="TreeGrafter"/>
</dbReference>
<dbReference type="Gene3D" id="3.30.70.890">
    <property type="entry name" value="GHMP kinase, C-terminal domain"/>
    <property type="match status" value="1"/>
</dbReference>
<dbReference type="InterPro" id="IPR013750">
    <property type="entry name" value="GHMP_kinase_C_dom"/>
</dbReference>
<keyword evidence="4" id="KW-0418">Kinase</keyword>
<keyword evidence="3" id="KW-0547">Nucleotide-binding</keyword>
<accession>X1T3P8</accession>
<reference evidence="9" key="1">
    <citation type="journal article" date="2014" name="Front. Microbiol.">
        <title>High frequency of phylogenetically diverse reductive dehalogenase-homologous genes in deep subseafloor sedimentary metagenomes.</title>
        <authorList>
            <person name="Kawai M."/>
            <person name="Futagami T."/>
            <person name="Toyoda A."/>
            <person name="Takaki Y."/>
            <person name="Nishi S."/>
            <person name="Hori S."/>
            <person name="Arai W."/>
            <person name="Tsubouchi T."/>
            <person name="Morono Y."/>
            <person name="Uchiyama I."/>
            <person name="Ito T."/>
            <person name="Fujiyama A."/>
            <person name="Inagaki F."/>
            <person name="Takami H."/>
        </authorList>
    </citation>
    <scope>NUCLEOTIDE SEQUENCE</scope>
    <source>
        <strain evidence="9">Expedition CK06-06</strain>
    </source>
</reference>
<dbReference type="PANTHER" id="PTHR10457:SF7">
    <property type="entry name" value="GALACTOKINASE-RELATED"/>
    <property type="match status" value="1"/>
</dbReference>
<evidence type="ECO:0000313" key="9">
    <source>
        <dbReference type="EMBL" id="GAI99853.1"/>
    </source>
</evidence>
<feature type="non-terminal residue" evidence="9">
    <location>
        <position position="1"/>
    </location>
</feature>
<keyword evidence="5" id="KW-0067">ATP-binding</keyword>
<proteinExistence type="predicted"/>
<dbReference type="GO" id="GO:0005524">
    <property type="term" value="F:ATP binding"/>
    <property type="evidence" value="ECO:0007669"/>
    <property type="project" value="UniProtKB-KW"/>
</dbReference>
<keyword evidence="6" id="KW-0460">Magnesium</keyword>
<evidence type="ECO:0000256" key="1">
    <source>
        <dbReference type="ARBA" id="ARBA00022679"/>
    </source>
</evidence>
<evidence type="ECO:0000256" key="4">
    <source>
        <dbReference type="ARBA" id="ARBA00022777"/>
    </source>
</evidence>
<gene>
    <name evidence="9" type="ORF">S12H4_33621</name>
</gene>
<evidence type="ECO:0000256" key="2">
    <source>
        <dbReference type="ARBA" id="ARBA00022723"/>
    </source>
</evidence>
<dbReference type="Pfam" id="PF08544">
    <property type="entry name" value="GHMP_kinases_C"/>
    <property type="match status" value="1"/>
</dbReference>
<keyword evidence="1" id="KW-0808">Transferase</keyword>
<dbReference type="EMBL" id="BARW01019827">
    <property type="protein sequence ID" value="GAI99853.1"/>
    <property type="molecule type" value="Genomic_DNA"/>
</dbReference>
<comment type="caution">
    <text evidence="9">The sequence shown here is derived from an EMBL/GenBank/DDBJ whole genome shotgun (WGS) entry which is preliminary data.</text>
</comment>
<evidence type="ECO:0000256" key="6">
    <source>
        <dbReference type="ARBA" id="ARBA00022842"/>
    </source>
</evidence>
<evidence type="ECO:0000256" key="7">
    <source>
        <dbReference type="ARBA" id="ARBA00023277"/>
    </source>
</evidence>
<evidence type="ECO:0000256" key="5">
    <source>
        <dbReference type="ARBA" id="ARBA00022840"/>
    </source>
</evidence>
<organism evidence="9">
    <name type="scientific">marine sediment metagenome</name>
    <dbReference type="NCBI Taxonomy" id="412755"/>
    <lineage>
        <taxon>unclassified sequences</taxon>
        <taxon>metagenomes</taxon>
        <taxon>ecological metagenomes</taxon>
    </lineage>
</organism>